<comment type="similarity">
    <text evidence="1 3">Belongs to the short-chain dehydrogenases/reductases (SDR) family.</text>
</comment>
<organism evidence="4 5">
    <name type="scientific">Smittium simulii</name>
    <dbReference type="NCBI Taxonomy" id="133385"/>
    <lineage>
        <taxon>Eukaryota</taxon>
        <taxon>Fungi</taxon>
        <taxon>Fungi incertae sedis</taxon>
        <taxon>Zoopagomycota</taxon>
        <taxon>Kickxellomycotina</taxon>
        <taxon>Harpellomycetes</taxon>
        <taxon>Harpellales</taxon>
        <taxon>Legeriomycetaceae</taxon>
        <taxon>Smittium</taxon>
    </lineage>
</organism>
<dbReference type="PRINTS" id="PR00080">
    <property type="entry name" value="SDRFAMILY"/>
</dbReference>
<evidence type="ECO:0000313" key="5">
    <source>
        <dbReference type="Proteomes" id="UP000245383"/>
    </source>
</evidence>
<dbReference type="GO" id="GO:0005737">
    <property type="term" value="C:cytoplasm"/>
    <property type="evidence" value="ECO:0007669"/>
    <property type="project" value="TreeGrafter"/>
</dbReference>
<protein>
    <submittedName>
        <fullName evidence="4">Uncharacterized protein</fullName>
    </submittedName>
</protein>
<evidence type="ECO:0000256" key="3">
    <source>
        <dbReference type="RuleBase" id="RU000363"/>
    </source>
</evidence>
<dbReference type="Proteomes" id="UP000245383">
    <property type="component" value="Unassembled WGS sequence"/>
</dbReference>
<dbReference type="STRING" id="133385.A0A2T9YE02"/>
<dbReference type="PRINTS" id="PR00081">
    <property type="entry name" value="GDHRDH"/>
</dbReference>
<dbReference type="Gene3D" id="3.40.50.720">
    <property type="entry name" value="NAD(P)-binding Rossmann-like Domain"/>
    <property type="match status" value="1"/>
</dbReference>
<keyword evidence="5" id="KW-1185">Reference proteome</keyword>
<evidence type="ECO:0000256" key="1">
    <source>
        <dbReference type="ARBA" id="ARBA00006484"/>
    </source>
</evidence>
<evidence type="ECO:0000256" key="2">
    <source>
        <dbReference type="ARBA" id="ARBA00023002"/>
    </source>
</evidence>
<dbReference type="PANTHER" id="PTHR44229:SF4">
    <property type="entry name" value="15-HYDROXYPROSTAGLANDIN DEHYDROGENASE [NAD(+)]"/>
    <property type="match status" value="1"/>
</dbReference>
<accession>A0A2T9YE02</accession>
<dbReference type="PANTHER" id="PTHR44229">
    <property type="entry name" value="15-HYDROXYPROSTAGLANDIN DEHYDROGENASE [NAD(+)]"/>
    <property type="match status" value="1"/>
</dbReference>
<dbReference type="GO" id="GO:0016616">
    <property type="term" value="F:oxidoreductase activity, acting on the CH-OH group of donors, NAD or NADP as acceptor"/>
    <property type="evidence" value="ECO:0007669"/>
    <property type="project" value="TreeGrafter"/>
</dbReference>
<dbReference type="InterPro" id="IPR002347">
    <property type="entry name" value="SDR_fam"/>
</dbReference>
<dbReference type="OrthoDB" id="417891at2759"/>
<dbReference type="AlphaFoldDB" id="A0A2T9YE02"/>
<dbReference type="Pfam" id="PF00106">
    <property type="entry name" value="adh_short"/>
    <property type="match status" value="1"/>
</dbReference>
<dbReference type="InterPro" id="IPR036291">
    <property type="entry name" value="NAD(P)-bd_dom_sf"/>
</dbReference>
<proteinExistence type="inferred from homology"/>
<sequence length="253" mass="27426">MNIQGKVAIVTGGSQGIGRGMTEALLNRGASVVIADIKDGTAVVQELNSKYRKNVVIYQKCDVTKTSDNKACINTAIREFGRFDILVNNAGVGGTSFWDDQDLNKAHFTIDVDLIAVMDFTRLAVQHWNKDPNSKGSVVNVASNMAFFPAGYDPIYGAAKAAVVHFTSTCASLFPKIKVNAVAPNYAATEMYLKATELSNVTNVANMNGVLTIDEVVAQMVRCIEDPQLFGDTIKLIANKEPLVHKQRKAARL</sequence>
<evidence type="ECO:0000313" key="4">
    <source>
        <dbReference type="EMBL" id="PVU90561.1"/>
    </source>
</evidence>
<keyword evidence="2" id="KW-0560">Oxidoreductase</keyword>
<dbReference type="EMBL" id="MBFR01000250">
    <property type="protein sequence ID" value="PVU90561.1"/>
    <property type="molecule type" value="Genomic_DNA"/>
</dbReference>
<dbReference type="SUPFAM" id="SSF51735">
    <property type="entry name" value="NAD(P)-binding Rossmann-fold domains"/>
    <property type="match status" value="1"/>
</dbReference>
<gene>
    <name evidence="4" type="ORF">BB561_004818</name>
</gene>
<comment type="caution">
    <text evidence="4">The sequence shown here is derived from an EMBL/GenBank/DDBJ whole genome shotgun (WGS) entry which is preliminary data.</text>
</comment>
<name>A0A2T9YE02_9FUNG</name>
<reference evidence="4 5" key="1">
    <citation type="journal article" date="2018" name="MBio">
        <title>Comparative Genomics Reveals the Core Gene Toolbox for the Fungus-Insect Symbiosis.</title>
        <authorList>
            <person name="Wang Y."/>
            <person name="Stata M."/>
            <person name="Wang W."/>
            <person name="Stajich J.E."/>
            <person name="White M.M."/>
            <person name="Moncalvo J.M."/>
        </authorList>
    </citation>
    <scope>NUCLEOTIDE SEQUENCE [LARGE SCALE GENOMIC DNA]</scope>
    <source>
        <strain evidence="4 5">SWE-8-4</strain>
    </source>
</reference>